<dbReference type="SUPFAM" id="SSF51197">
    <property type="entry name" value="Clavaminate synthase-like"/>
    <property type="match status" value="1"/>
</dbReference>
<evidence type="ECO:0000313" key="1">
    <source>
        <dbReference type="EMBL" id="QBK85873.1"/>
    </source>
</evidence>
<proteinExistence type="predicted"/>
<dbReference type="PANTHER" id="PTHR31630:SF6">
    <property type="entry name" value="PHYTANOYL-COA DIOXYGENASE-RELATED"/>
    <property type="match status" value="1"/>
</dbReference>
<dbReference type="PANTHER" id="PTHR31630">
    <property type="entry name" value="PHYTANOYL-COA DIOXYGENASE-RELATED-RELATED"/>
    <property type="match status" value="1"/>
</dbReference>
<gene>
    <name evidence="1" type="ORF">LCMAC101_04680</name>
</gene>
<sequence>MVFVLKNTITYECLLEMAEYSVREIDFSDIDAIDIGDVANVGDMKKIAKLFRKTGILIIKNVFSNKRCRRYCDSIIDNLRVLCPSLDPENTKTWKAENLPSSPRTGLMQGLVSTLPAVLEIRSHRRTRKIFEVIYSGLRKEHVTEFFTSMDGINVRPHMAPYQNSKDWAHLDQTIANNPFLCVQGQVVLSDTSACFRASPRSCQVHTQILEKFQDKIKSPSDNWFMIPKGEYKYAQELVESVGGQWQVPIRALKGSVILWSSSTIHSAMIQQKDVKLYGPQKEDPWVDWRFIVYVCHRPKEDITTRRKQHAERLQKCLEESRVTNHWGGRMFPKKPYQRFGSAKEKEETIEDLTNNPEKVRDLIEVPKAIIKKMQPLITL</sequence>
<evidence type="ECO:0008006" key="2">
    <source>
        <dbReference type="Google" id="ProtNLM"/>
    </source>
</evidence>
<dbReference type="EMBL" id="MK500328">
    <property type="protein sequence ID" value="QBK85873.1"/>
    <property type="molecule type" value="Genomic_DNA"/>
</dbReference>
<name>A0A481YRI1_9VIRU</name>
<organism evidence="1">
    <name type="scientific">Marseillevirus LCMAC101</name>
    <dbReference type="NCBI Taxonomy" id="2506602"/>
    <lineage>
        <taxon>Viruses</taxon>
        <taxon>Varidnaviria</taxon>
        <taxon>Bamfordvirae</taxon>
        <taxon>Nucleocytoviricota</taxon>
        <taxon>Megaviricetes</taxon>
        <taxon>Pimascovirales</taxon>
        <taxon>Pimascovirales incertae sedis</taxon>
        <taxon>Marseilleviridae</taxon>
    </lineage>
</organism>
<accession>A0A481YRI1</accession>
<dbReference type="Gene3D" id="2.60.120.620">
    <property type="entry name" value="q2cbj1_9rhob like domain"/>
    <property type="match status" value="1"/>
</dbReference>
<reference evidence="1" key="1">
    <citation type="journal article" date="2019" name="MBio">
        <title>Virus Genomes from Deep Sea Sediments Expand the Ocean Megavirome and Support Independent Origins of Viral Gigantism.</title>
        <authorList>
            <person name="Backstrom D."/>
            <person name="Yutin N."/>
            <person name="Jorgensen S.L."/>
            <person name="Dharamshi J."/>
            <person name="Homa F."/>
            <person name="Zaremba-Niedwiedzka K."/>
            <person name="Spang A."/>
            <person name="Wolf Y.I."/>
            <person name="Koonin E.V."/>
            <person name="Ettema T.J."/>
        </authorList>
    </citation>
    <scope>NUCLEOTIDE SEQUENCE</scope>
</reference>
<protein>
    <recommendedName>
        <fullName evidence="2">Phytanoyl-CoA dioxygenase</fullName>
    </recommendedName>
</protein>